<keyword evidence="3 7" id="KW-1134">Transmembrane beta strand</keyword>
<keyword evidence="4 7" id="KW-0812">Transmembrane</keyword>
<evidence type="ECO:0000256" key="8">
    <source>
        <dbReference type="SAM" id="SignalP"/>
    </source>
</evidence>
<dbReference type="EMBL" id="CP122539">
    <property type="protein sequence ID" value="WGH76228.1"/>
    <property type="molecule type" value="Genomic_DNA"/>
</dbReference>
<evidence type="ECO:0000313" key="11">
    <source>
        <dbReference type="EMBL" id="WGH76228.1"/>
    </source>
</evidence>
<feature type="chain" id="PRO_5046448238" evidence="8">
    <location>
        <begin position="21"/>
        <end position="791"/>
    </location>
</feature>
<dbReference type="Gene3D" id="3.55.50.30">
    <property type="match status" value="1"/>
</dbReference>
<evidence type="ECO:0000256" key="5">
    <source>
        <dbReference type="ARBA" id="ARBA00023136"/>
    </source>
</evidence>
<reference evidence="11 12" key="1">
    <citation type="submission" date="2023-04" db="EMBL/GenBank/DDBJ databases">
        <title>Tenacibaculum tangerinum sp. nov., isolated from sea tidal flat of South Korea.</title>
        <authorList>
            <person name="Lee S.H."/>
            <person name="Kim J.-J."/>
        </authorList>
    </citation>
    <scope>NUCLEOTIDE SEQUENCE [LARGE SCALE GENOMIC DNA]</scope>
    <source>
        <strain evidence="11 12">GRR-S3-23</strain>
    </source>
</reference>
<protein>
    <submittedName>
        <fullName evidence="11">TonB-dependent receptor plug domain-containing protein</fullName>
    </submittedName>
</protein>
<keyword evidence="5 7" id="KW-0472">Membrane</keyword>
<feature type="signal peptide" evidence="8">
    <location>
        <begin position="1"/>
        <end position="20"/>
    </location>
</feature>
<dbReference type="Gene3D" id="2.40.170.20">
    <property type="entry name" value="TonB-dependent receptor, beta-barrel domain"/>
    <property type="match status" value="1"/>
</dbReference>
<dbReference type="Gene3D" id="2.170.130.10">
    <property type="entry name" value="TonB-dependent receptor, plug domain"/>
    <property type="match status" value="1"/>
</dbReference>
<dbReference type="InterPro" id="IPR039426">
    <property type="entry name" value="TonB-dep_rcpt-like"/>
</dbReference>
<evidence type="ECO:0000256" key="6">
    <source>
        <dbReference type="ARBA" id="ARBA00023237"/>
    </source>
</evidence>
<dbReference type="InterPro" id="IPR037066">
    <property type="entry name" value="Plug_dom_sf"/>
</dbReference>
<dbReference type="Proteomes" id="UP001232001">
    <property type="component" value="Chromosome"/>
</dbReference>
<dbReference type="PROSITE" id="PS52016">
    <property type="entry name" value="TONB_DEPENDENT_REC_3"/>
    <property type="match status" value="1"/>
</dbReference>
<proteinExistence type="inferred from homology"/>
<keyword evidence="6 7" id="KW-0998">Cell outer membrane</keyword>
<evidence type="ECO:0000256" key="3">
    <source>
        <dbReference type="ARBA" id="ARBA00022452"/>
    </source>
</evidence>
<keyword evidence="11" id="KW-0675">Receptor</keyword>
<evidence type="ECO:0000259" key="10">
    <source>
        <dbReference type="Pfam" id="PF16344"/>
    </source>
</evidence>
<keyword evidence="8" id="KW-0732">Signal</keyword>
<dbReference type="Pfam" id="PF16344">
    <property type="entry name" value="FecR_C"/>
    <property type="match status" value="1"/>
</dbReference>
<dbReference type="InterPro" id="IPR032508">
    <property type="entry name" value="FecR_C"/>
</dbReference>
<organism evidence="11 12">
    <name type="scientific">Tenacibaculum tangerinum</name>
    <dbReference type="NCBI Taxonomy" id="3038772"/>
    <lineage>
        <taxon>Bacteria</taxon>
        <taxon>Pseudomonadati</taxon>
        <taxon>Bacteroidota</taxon>
        <taxon>Flavobacteriia</taxon>
        <taxon>Flavobacteriales</taxon>
        <taxon>Flavobacteriaceae</taxon>
        <taxon>Tenacibaculum</taxon>
    </lineage>
</organism>
<accession>A0ABY8L7R6</accession>
<dbReference type="Pfam" id="PF07715">
    <property type="entry name" value="Plug"/>
    <property type="match status" value="1"/>
</dbReference>
<evidence type="ECO:0000313" key="12">
    <source>
        <dbReference type="Proteomes" id="UP001232001"/>
    </source>
</evidence>
<dbReference type="SUPFAM" id="SSF56935">
    <property type="entry name" value="Porins"/>
    <property type="match status" value="1"/>
</dbReference>
<comment type="subcellular location">
    <subcellularLocation>
        <location evidence="1 7">Cell outer membrane</location>
        <topology evidence="1 7">Multi-pass membrane protein</topology>
    </subcellularLocation>
</comment>
<name>A0ABY8L7R6_9FLAO</name>
<comment type="similarity">
    <text evidence="7">Belongs to the TonB-dependent receptor family.</text>
</comment>
<evidence type="ECO:0000256" key="4">
    <source>
        <dbReference type="ARBA" id="ARBA00022692"/>
    </source>
</evidence>
<evidence type="ECO:0000256" key="7">
    <source>
        <dbReference type="PROSITE-ProRule" id="PRU01360"/>
    </source>
</evidence>
<keyword evidence="2 7" id="KW-0813">Transport</keyword>
<feature type="domain" description="TonB-dependent receptor plug" evidence="9">
    <location>
        <begin position="144"/>
        <end position="222"/>
    </location>
</feature>
<gene>
    <name evidence="11" type="ORF">P8625_03420</name>
</gene>
<evidence type="ECO:0000259" key="9">
    <source>
        <dbReference type="Pfam" id="PF07715"/>
    </source>
</evidence>
<sequence>MKIKLSVLFLCLAMSIFSQEKVDITFVEAPLQDVLKQMEASFGVKFSFNPEIIKEKSFSFTKKECELVYLINEIERKTPLIFNQINERYYYITKNSNFNPNEYNLLNEVLVTNHIKSGINKKRNGTITVHPKDLGVLPGLTEPDVLESLKIIPGVQSPDETAAGVYIRGGTPNQNLILWDGIKMYYSGHFFGMISAFNPYVTEEITLSKSGTSARYGNRVSGVIDIKSNNEIPKKTTGNFGLNMTHADAYVNIPVSKKASFLLSMRRSYANIIKTPTFNNISTRVFQTFDVNQEKNIFGNGIKFNRENNFNFADYTAKLNFSLTEEEQLSLSFLYTKNKLFNSFEIPDYKDFYTDDLSIKNAGFGIQWTKKVSERLTHHIKGYFSSFKLNYTGKYNYIDNFLIFFSSKNNLINDVGVSYNFNYELNDKASIFAGYDFTSTESEYELKYLYDIQNQNVFNSLEENNGNNNTSSLFGEFIYDNDNWNINLGTRLNYFSKIDKYVIEPRLYLEKKITQHLRAKASFEQKHQTLVQIIEFQTASLGFDLENQLWTQVNNDNVPLQKSLQVSSGILFNKDNWSIDIEPYYKKVSGMTSLTSGYNDQSNDFSNGEGKIYGVDVLVHKKFNNYRTWINYSYTKNRFKFLDLENTFFPANHDITNYFSWSQAYKLNNYEFSLGWILRTGNPYTEINEFVTDENGQNPIIYLDWENINALRLPRYSRFDASVTYSFNLSDKWKSKIGFSLLNIFDRKNILNRTYNTVPFINSQNNLKYQLKEVDKVSLGITPNFVFRVSF</sequence>
<evidence type="ECO:0000256" key="1">
    <source>
        <dbReference type="ARBA" id="ARBA00004571"/>
    </source>
</evidence>
<dbReference type="RefSeq" id="WP_279652097.1">
    <property type="nucleotide sequence ID" value="NZ_CP122539.1"/>
</dbReference>
<dbReference type="InterPro" id="IPR036942">
    <property type="entry name" value="Beta-barrel_TonB_sf"/>
</dbReference>
<feature type="domain" description="Protein FecR C-terminal" evidence="10">
    <location>
        <begin position="24"/>
        <end position="92"/>
    </location>
</feature>
<evidence type="ECO:0000256" key="2">
    <source>
        <dbReference type="ARBA" id="ARBA00022448"/>
    </source>
</evidence>
<keyword evidence="12" id="KW-1185">Reference proteome</keyword>
<dbReference type="InterPro" id="IPR012910">
    <property type="entry name" value="Plug_dom"/>
</dbReference>